<dbReference type="AlphaFoldDB" id="A0A0L8MQH9"/>
<dbReference type="RefSeq" id="WP_053171605.1">
    <property type="nucleotide sequence ID" value="NZ_LGUV01000177.1"/>
</dbReference>
<comment type="caution">
    <text evidence="1">The sequence shown here is derived from an EMBL/GenBank/DDBJ whole genome shotgun (WGS) entry which is preliminary data.</text>
</comment>
<evidence type="ECO:0000313" key="1">
    <source>
        <dbReference type="EMBL" id="KOG52654.1"/>
    </source>
</evidence>
<evidence type="ECO:0000313" key="2">
    <source>
        <dbReference type="Proteomes" id="UP000037084"/>
    </source>
</evidence>
<reference evidence="2" key="1">
    <citation type="submission" date="2015-07" db="EMBL/GenBank/DDBJ databases">
        <authorList>
            <consortium name="Consortium for Microbial Forensics and Genomics (microFORGE)"/>
            <person name="Knight B.M."/>
            <person name="Roberts D.P."/>
            <person name="Lin D."/>
            <person name="Hari K."/>
            <person name="Fletcher J."/>
            <person name="Melcher U."/>
            <person name="Blagden T."/>
            <person name="Winegar R.A."/>
        </authorList>
    </citation>
    <scope>NUCLEOTIDE SEQUENCE [LARGE SCALE GENOMIC DNA]</scope>
    <source>
        <strain evidence="2">NRRL B-1447</strain>
    </source>
</reference>
<dbReference type="EMBL" id="LGUV01000177">
    <property type="protein sequence ID" value="KOG52654.1"/>
    <property type="molecule type" value="Genomic_DNA"/>
</dbReference>
<dbReference type="PATRIC" id="fig|1961.12.peg.3618"/>
<proteinExistence type="predicted"/>
<name>A0A0L8MQH9_STRVG</name>
<dbReference type="Proteomes" id="UP000037084">
    <property type="component" value="Unassembled WGS sequence"/>
</dbReference>
<protein>
    <submittedName>
        <fullName evidence="1">Uncharacterized protein</fullName>
    </submittedName>
</protein>
<gene>
    <name evidence="1" type="ORF">ADK75_15755</name>
</gene>
<organism evidence="1 2">
    <name type="scientific">Streptomyces virginiae</name>
    <name type="common">Streptomyces cinnamonensis</name>
    <dbReference type="NCBI Taxonomy" id="1961"/>
    <lineage>
        <taxon>Bacteria</taxon>
        <taxon>Bacillati</taxon>
        <taxon>Actinomycetota</taxon>
        <taxon>Actinomycetes</taxon>
        <taxon>Kitasatosporales</taxon>
        <taxon>Streptomycetaceae</taxon>
        <taxon>Streptomyces</taxon>
    </lineage>
</organism>
<sequence>MYDDAGCWERWIARLMAVFAADAADQLAWAGEHGVKSVPVTDDADFVLHLAEGMAQRGTLAPQALQDLRAIGRLLDEADVRGRAGLWAESLTAEPAWNEVRPLARRILVAREGDWRRPLPHRVPPQHLYD</sequence>
<accession>A0A0L8MQH9</accession>
<dbReference type="OrthoDB" id="4301059at2"/>